<evidence type="ECO:0008006" key="4">
    <source>
        <dbReference type="Google" id="ProtNLM"/>
    </source>
</evidence>
<dbReference type="Proteomes" id="UP000679126">
    <property type="component" value="Unassembled WGS sequence"/>
</dbReference>
<feature type="signal peptide" evidence="1">
    <location>
        <begin position="1"/>
        <end position="23"/>
    </location>
</feature>
<keyword evidence="3" id="KW-1185">Reference proteome</keyword>
<dbReference type="RefSeq" id="WP_209142357.1">
    <property type="nucleotide sequence ID" value="NZ_JAGHKP010000001.1"/>
</dbReference>
<organism evidence="2 3">
    <name type="scientific">Chitinophaga chungangae</name>
    <dbReference type="NCBI Taxonomy" id="2821488"/>
    <lineage>
        <taxon>Bacteria</taxon>
        <taxon>Pseudomonadati</taxon>
        <taxon>Bacteroidota</taxon>
        <taxon>Chitinophagia</taxon>
        <taxon>Chitinophagales</taxon>
        <taxon>Chitinophagaceae</taxon>
        <taxon>Chitinophaga</taxon>
    </lineage>
</organism>
<evidence type="ECO:0000313" key="3">
    <source>
        <dbReference type="Proteomes" id="UP000679126"/>
    </source>
</evidence>
<sequence length="193" mass="21705">MNTRIFSGAILFLLLFLSAGAFAQTAVVDVTQGLHKWIKEMNNSVDKYFSQDRGSEQYERLDELKNGLTGYMKTRKRLSDSLIRANATPGKRDDNALESIKIGMSTVMGQMRGISNLLSEDLRAEGDKLNDDIYNAMYGEQPRYLSHLEAFLAGTEVTKKDLAVESVAAYDRLNECINLITDLQGKLNRKLKK</sequence>
<accession>A0ABS3Y7X8</accession>
<dbReference type="EMBL" id="JAGHKP010000001">
    <property type="protein sequence ID" value="MBO9150777.1"/>
    <property type="molecule type" value="Genomic_DNA"/>
</dbReference>
<protein>
    <recommendedName>
        <fullName evidence="4">DUF4141 domain-containing protein</fullName>
    </recommendedName>
</protein>
<reference evidence="3" key="1">
    <citation type="submission" date="2021-03" db="EMBL/GenBank/DDBJ databases">
        <title>Assistant Professor.</title>
        <authorList>
            <person name="Huq M.A."/>
        </authorList>
    </citation>
    <scope>NUCLEOTIDE SEQUENCE [LARGE SCALE GENOMIC DNA]</scope>
    <source>
        <strain evidence="3">MAH-28</strain>
    </source>
</reference>
<evidence type="ECO:0000313" key="2">
    <source>
        <dbReference type="EMBL" id="MBO9150777.1"/>
    </source>
</evidence>
<proteinExistence type="predicted"/>
<evidence type="ECO:0000256" key="1">
    <source>
        <dbReference type="SAM" id="SignalP"/>
    </source>
</evidence>
<gene>
    <name evidence="2" type="ORF">J7I43_01045</name>
</gene>
<name>A0ABS3Y7X8_9BACT</name>
<comment type="caution">
    <text evidence="2">The sequence shown here is derived from an EMBL/GenBank/DDBJ whole genome shotgun (WGS) entry which is preliminary data.</text>
</comment>
<feature type="chain" id="PRO_5046897524" description="DUF4141 domain-containing protein" evidence="1">
    <location>
        <begin position="24"/>
        <end position="193"/>
    </location>
</feature>
<keyword evidence="1" id="KW-0732">Signal</keyword>